<organism evidence="4 5">
    <name type="scientific">Solihabitans fulvus</name>
    <dbReference type="NCBI Taxonomy" id="1892852"/>
    <lineage>
        <taxon>Bacteria</taxon>
        <taxon>Bacillati</taxon>
        <taxon>Actinomycetota</taxon>
        <taxon>Actinomycetes</taxon>
        <taxon>Pseudonocardiales</taxon>
        <taxon>Pseudonocardiaceae</taxon>
        <taxon>Solihabitans</taxon>
    </lineage>
</organism>
<feature type="region of interest" description="Disordered" evidence="1">
    <location>
        <begin position="1"/>
        <end position="32"/>
    </location>
</feature>
<dbReference type="RefSeq" id="WP_149853872.1">
    <property type="nucleotide sequence ID" value="NZ_VUOB01000067.1"/>
</dbReference>
<protein>
    <submittedName>
        <fullName evidence="4">Pilus assembly protein TadE</fullName>
    </submittedName>
</protein>
<dbReference type="EMBL" id="VUOB01000067">
    <property type="protein sequence ID" value="KAA2253307.1"/>
    <property type="molecule type" value="Genomic_DNA"/>
</dbReference>
<keyword evidence="2" id="KW-0472">Membrane</keyword>
<gene>
    <name evidence="4" type="ORF">F0L68_33395</name>
</gene>
<feature type="transmembrane region" description="Helical" evidence="2">
    <location>
        <begin position="54"/>
        <end position="76"/>
    </location>
</feature>
<accession>A0A5B2WTV2</accession>
<proteinExistence type="predicted"/>
<name>A0A5B2WTV2_9PSEU</name>
<evidence type="ECO:0000313" key="5">
    <source>
        <dbReference type="Proteomes" id="UP000323454"/>
    </source>
</evidence>
<keyword evidence="2" id="KW-0812">Transmembrane</keyword>
<dbReference type="Proteomes" id="UP000323454">
    <property type="component" value="Unassembled WGS sequence"/>
</dbReference>
<evidence type="ECO:0000313" key="4">
    <source>
        <dbReference type="EMBL" id="KAA2253307.1"/>
    </source>
</evidence>
<keyword evidence="5" id="KW-1185">Reference proteome</keyword>
<dbReference type="AlphaFoldDB" id="A0A5B2WTV2"/>
<comment type="caution">
    <text evidence="4">The sequence shown here is derived from an EMBL/GenBank/DDBJ whole genome shotgun (WGS) entry which is preliminary data.</text>
</comment>
<dbReference type="InterPro" id="IPR012495">
    <property type="entry name" value="TadE-like_dom"/>
</dbReference>
<feature type="domain" description="TadE-like" evidence="3">
    <location>
        <begin position="52"/>
        <end position="95"/>
    </location>
</feature>
<evidence type="ECO:0000259" key="3">
    <source>
        <dbReference type="Pfam" id="PF07811"/>
    </source>
</evidence>
<reference evidence="4 5" key="1">
    <citation type="submission" date="2019-09" db="EMBL/GenBank/DDBJ databases">
        <title>Goodfellowia gen. nov., a new genus of the Pseudonocardineae related to Actinoalloteichus, containing Goodfellowia coeruleoviolacea gen. nov., comb. nov. gen. nov., comb. nov.</title>
        <authorList>
            <person name="Labeda D."/>
        </authorList>
    </citation>
    <scope>NUCLEOTIDE SEQUENCE [LARGE SCALE GENOMIC DNA]</scope>
    <source>
        <strain evidence="4 5">AN110305</strain>
    </source>
</reference>
<sequence length="190" mass="19340">MTAKQHLATAPGPAGTNSARRGGSPASPSARRVWSRKAAARGWLAWWRADRGSVAAEVTLMAPLLILLLVFVAVVIHRGVDARLRVNDAAHQAARAASIERSGPAAVTAARSAAASALAAAGVACQSLGVETATGGLVPGGTVTVTVWCTVDFSDALLLGVADQKRLSATANEPVDTWRSITVNTAGGGR</sequence>
<dbReference type="Pfam" id="PF07811">
    <property type="entry name" value="TadE"/>
    <property type="match status" value="1"/>
</dbReference>
<dbReference type="OrthoDB" id="3260904at2"/>
<reference evidence="4 5" key="2">
    <citation type="submission" date="2019-09" db="EMBL/GenBank/DDBJ databases">
        <authorList>
            <person name="Jin C."/>
        </authorList>
    </citation>
    <scope>NUCLEOTIDE SEQUENCE [LARGE SCALE GENOMIC DNA]</scope>
    <source>
        <strain evidence="4 5">AN110305</strain>
    </source>
</reference>
<keyword evidence="2" id="KW-1133">Transmembrane helix</keyword>
<evidence type="ECO:0000256" key="2">
    <source>
        <dbReference type="SAM" id="Phobius"/>
    </source>
</evidence>
<evidence type="ECO:0000256" key="1">
    <source>
        <dbReference type="SAM" id="MobiDB-lite"/>
    </source>
</evidence>